<evidence type="ECO:0000313" key="2">
    <source>
        <dbReference type="Proteomes" id="UP001439008"/>
    </source>
</evidence>
<organism evidence="1 2">
    <name type="scientific">Bonamia ostreae</name>
    <dbReference type="NCBI Taxonomy" id="126728"/>
    <lineage>
        <taxon>Eukaryota</taxon>
        <taxon>Sar</taxon>
        <taxon>Rhizaria</taxon>
        <taxon>Endomyxa</taxon>
        <taxon>Ascetosporea</taxon>
        <taxon>Haplosporida</taxon>
        <taxon>Bonamia</taxon>
    </lineage>
</organism>
<evidence type="ECO:0000313" key="1">
    <source>
        <dbReference type="EMBL" id="MES1919747.1"/>
    </source>
</evidence>
<sequence length="346" mass="40221">MTQGYFFSCLLGKEVVVVDLENDARISRFAGPAVSTNVVKIGDYFLEIFFTAVRSPKYVSSMESDQSYIFHLIHERNFLYSDLPIRIVANQMSVVDENRGRSDVEIEFEKNDYAFINKVKLFVEQCPFMYDKYEEKKSGNSVVWSFKEYKGPKVMLNDSLKDKQKLDILKSLLTVLLESQRNCLYLVKKIPPANMLLDTENNLKVHWICFSSKKSDQIGFALASLESMRMMGDDIDRRIDAVKNFIEQHGFTADIFDQDFLSETYPMNLNGWKMLTVMSGSSVYFYDKTGPSVYRLKEDNLTNFEIWHSPYIVNLTTDGKVPPLNEIVHQETFGRYKIYFLKHSTY</sequence>
<accession>A0ABV2AKF7</accession>
<reference evidence="1 2" key="1">
    <citation type="journal article" date="2024" name="BMC Biol.">
        <title>Comparative genomics of Ascetosporea gives new insight into the evolutionary basis for animal parasitism in Rhizaria.</title>
        <authorList>
            <person name="Hiltunen Thoren M."/>
            <person name="Onut-Brannstrom I."/>
            <person name="Alfjorden A."/>
            <person name="Peckova H."/>
            <person name="Swords F."/>
            <person name="Hooper C."/>
            <person name="Holzer A.S."/>
            <person name="Bass D."/>
            <person name="Burki F."/>
        </authorList>
    </citation>
    <scope>NUCLEOTIDE SEQUENCE [LARGE SCALE GENOMIC DNA]</scope>
    <source>
        <strain evidence="1">20-A016</strain>
    </source>
</reference>
<keyword evidence="2" id="KW-1185">Reference proteome</keyword>
<gene>
    <name evidence="1" type="ORF">MHBO_001523</name>
</gene>
<proteinExistence type="predicted"/>
<dbReference type="Proteomes" id="UP001439008">
    <property type="component" value="Unassembled WGS sequence"/>
</dbReference>
<comment type="caution">
    <text evidence="1">The sequence shown here is derived from an EMBL/GenBank/DDBJ whole genome shotgun (WGS) entry which is preliminary data.</text>
</comment>
<name>A0ABV2AKF7_9EUKA</name>
<dbReference type="EMBL" id="JBDODL010000387">
    <property type="protein sequence ID" value="MES1919747.1"/>
    <property type="molecule type" value="Genomic_DNA"/>
</dbReference>
<protein>
    <submittedName>
        <fullName evidence="1">Uncharacterized protein</fullName>
    </submittedName>
</protein>